<evidence type="ECO:0008006" key="3">
    <source>
        <dbReference type="Google" id="ProtNLM"/>
    </source>
</evidence>
<dbReference type="InterPro" id="IPR006652">
    <property type="entry name" value="Kelch_1"/>
</dbReference>
<dbReference type="InterPro" id="IPR037293">
    <property type="entry name" value="Gal_Oxidase_central_sf"/>
</dbReference>
<name>A0A8X7QDK7_BRACI</name>
<protein>
    <recommendedName>
        <fullName evidence="3">F-box/kelch-repeat protein</fullName>
    </recommendedName>
</protein>
<dbReference type="InterPro" id="IPR015915">
    <property type="entry name" value="Kelch-typ_b-propeller"/>
</dbReference>
<keyword evidence="2" id="KW-1185">Reference proteome</keyword>
<sequence length="89" mass="9877">MNVARSGASASLIEDWKKKKKKIYVFGGCWDDVTADSSNWVEVYDIETETWGLLSVSTTPKMYLFSKLRANLKPNPSVPASNNCNSGTQ</sequence>
<organism evidence="1 2">
    <name type="scientific">Brassica carinata</name>
    <name type="common">Ethiopian mustard</name>
    <name type="synonym">Abyssinian cabbage</name>
    <dbReference type="NCBI Taxonomy" id="52824"/>
    <lineage>
        <taxon>Eukaryota</taxon>
        <taxon>Viridiplantae</taxon>
        <taxon>Streptophyta</taxon>
        <taxon>Embryophyta</taxon>
        <taxon>Tracheophyta</taxon>
        <taxon>Spermatophyta</taxon>
        <taxon>Magnoliopsida</taxon>
        <taxon>eudicotyledons</taxon>
        <taxon>Gunneridae</taxon>
        <taxon>Pentapetalae</taxon>
        <taxon>rosids</taxon>
        <taxon>malvids</taxon>
        <taxon>Brassicales</taxon>
        <taxon>Brassicaceae</taxon>
        <taxon>Brassiceae</taxon>
        <taxon>Brassica</taxon>
    </lineage>
</organism>
<gene>
    <name evidence="1" type="ORF">Bca52824_062078</name>
</gene>
<accession>A0A8X7QDK7</accession>
<dbReference type="OrthoDB" id="45365at2759"/>
<dbReference type="Gene3D" id="2.130.10.80">
    <property type="entry name" value="Galactose oxidase/kelch, beta-propeller"/>
    <property type="match status" value="1"/>
</dbReference>
<comment type="caution">
    <text evidence="1">The sequence shown here is derived from an EMBL/GenBank/DDBJ whole genome shotgun (WGS) entry which is preliminary data.</text>
</comment>
<proteinExistence type="predicted"/>
<dbReference type="Pfam" id="PF01344">
    <property type="entry name" value="Kelch_1"/>
    <property type="match status" value="1"/>
</dbReference>
<dbReference type="SUPFAM" id="SSF117281">
    <property type="entry name" value="Kelch motif"/>
    <property type="match status" value="1"/>
</dbReference>
<reference evidence="1 2" key="1">
    <citation type="submission" date="2020-02" db="EMBL/GenBank/DDBJ databases">
        <authorList>
            <person name="Ma Q."/>
            <person name="Huang Y."/>
            <person name="Song X."/>
            <person name="Pei D."/>
        </authorList>
    </citation>
    <scope>NUCLEOTIDE SEQUENCE [LARGE SCALE GENOMIC DNA]</scope>
    <source>
        <strain evidence="1">Sxm20200214</strain>
        <tissue evidence="1">Leaf</tissue>
    </source>
</reference>
<dbReference type="AlphaFoldDB" id="A0A8X7QDK7"/>
<evidence type="ECO:0000313" key="1">
    <source>
        <dbReference type="EMBL" id="KAG2267523.1"/>
    </source>
</evidence>
<evidence type="ECO:0000313" key="2">
    <source>
        <dbReference type="Proteomes" id="UP000886595"/>
    </source>
</evidence>
<dbReference type="Proteomes" id="UP000886595">
    <property type="component" value="Unassembled WGS sequence"/>
</dbReference>
<dbReference type="EMBL" id="JAAMPC010000013">
    <property type="protein sequence ID" value="KAG2267523.1"/>
    <property type="molecule type" value="Genomic_DNA"/>
</dbReference>